<comment type="caution">
    <text evidence="1">The sequence shown here is derived from an EMBL/GenBank/DDBJ whole genome shotgun (WGS) entry which is preliminary data.</text>
</comment>
<dbReference type="AlphaFoldDB" id="A0A7C9P8V9"/>
<sequence length="266" mass="29397">MTFRRFRILILLGLLAAALGLTWLEQSKARGWRVPLAVDVIPINGDGSALASETIRALQVDDFSAINAFIERETTRYGMKFSPAMEVTLKPELKAHPPAPPLDGSVLKTILWSLKLRWWVYQQSGQLLPQLGRIKLYVLYHAPQDGIALQHSLGLQKGLIGVVHAYADPEQTDQNNIVIAHELLHTLGATDKYDAEGKPIYPQGYADSGSPQSVPRTEAEIMAGRYLAVNGRAVMPSSLERCVIGAQTAQEINLDEGFRLRFASDR</sequence>
<name>A0A7C9P8V9_9PROT</name>
<accession>A0A7C9P8V9</accession>
<dbReference type="Proteomes" id="UP000483432">
    <property type="component" value="Unassembled WGS sequence"/>
</dbReference>
<organism evidence="1 2">
    <name type="scientific">Sulfuriferula multivorans</name>
    <dbReference type="NCBI Taxonomy" id="1559896"/>
    <lineage>
        <taxon>Bacteria</taxon>
        <taxon>Pseudomonadati</taxon>
        <taxon>Pseudomonadota</taxon>
        <taxon>Betaproteobacteria</taxon>
        <taxon>Nitrosomonadales</taxon>
        <taxon>Sulfuricellaceae</taxon>
        <taxon>Sulfuriferula</taxon>
    </lineage>
</organism>
<protein>
    <submittedName>
        <fullName evidence="1">Uncharacterized protein</fullName>
    </submittedName>
</protein>
<reference evidence="1 2" key="1">
    <citation type="submission" date="2019-09" db="EMBL/GenBank/DDBJ databases">
        <title>H2 Metabolism Revealed by Metagenomic Analysis in Subglacial Sediment of East Antarctica.</title>
        <authorList>
            <person name="Yang Z."/>
            <person name="Zhang Y."/>
            <person name="Lv Y."/>
            <person name="Yan W."/>
            <person name="Xiao X."/>
            <person name="Sun B."/>
            <person name="Ma H."/>
        </authorList>
    </citation>
    <scope>NUCLEOTIDE SEQUENCE [LARGE SCALE GENOMIC DNA]</scope>
    <source>
        <strain evidence="1">Bin2_2</strain>
    </source>
</reference>
<dbReference type="EMBL" id="JAAFGW010000184">
    <property type="protein sequence ID" value="NDP48950.1"/>
    <property type="molecule type" value="Genomic_DNA"/>
</dbReference>
<gene>
    <name evidence="1" type="ORF">GZ085_11315</name>
</gene>
<evidence type="ECO:0000313" key="1">
    <source>
        <dbReference type="EMBL" id="NDP48950.1"/>
    </source>
</evidence>
<evidence type="ECO:0000313" key="2">
    <source>
        <dbReference type="Proteomes" id="UP000483432"/>
    </source>
</evidence>
<proteinExistence type="predicted"/>